<sequence>MIATFDKCNIQDDDVSYTCGGKVIYGELLTVGKFCKIFIGRKLRDNLMKQMNGYSTDYLYSSLTEEKDQDDSDQDDYEDDCLTIIPVSTYTKLSFFLSLYAVTNPVSTPLPSSNITRQHSEMTNSNEITSAIETVENFGSSPSHRSTIEFVTSTDLNVQVYNRSNETPID</sequence>
<keyword evidence="2" id="KW-1185">Reference proteome</keyword>
<evidence type="ECO:0000313" key="2">
    <source>
        <dbReference type="Proteomes" id="UP000663873"/>
    </source>
</evidence>
<dbReference type="EMBL" id="CAJOBP010031754">
    <property type="protein sequence ID" value="CAF4670987.1"/>
    <property type="molecule type" value="Genomic_DNA"/>
</dbReference>
<gene>
    <name evidence="1" type="ORF">UJA718_LOCUS34752</name>
</gene>
<evidence type="ECO:0000313" key="1">
    <source>
        <dbReference type="EMBL" id="CAF4670987.1"/>
    </source>
</evidence>
<name>A0A821GRB1_9BILA</name>
<organism evidence="1 2">
    <name type="scientific">Rotaria socialis</name>
    <dbReference type="NCBI Taxonomy" id="392032"/>
    <lineage>
        <taxon>Eukaryota</taxon>
        <taxon>Metazoa</taxon>
        <taxon>Spiralia</taxon>
        <taxon>Gnathifera</taxon>
        <taxon>Rotifera</taxon>
        <taxon>Eurotatoria</taxon>
        <taxon>Bdelloidea</taxon>
        <taxon>Philodinida</taxon>
        <taxon>Philodinidae</taxon>
        <taxon>Rotaria</taxon>
    </lineage>
</organism>
<reference evidence="1" key="1">
    <citation type="submission" date="2021-02" db="EMBL/GenBank/DDBJ databases">
        <authorList>
            <person name="Nowell W R."/>
        </authorList>
    </citation>
    <scope>NUCLEOTIDE SEQUENCE</scope>
</reference>
<accession>A0A821GRB1</accession>
<comment type="caution">
    <text evidence="1">The sequence shown here is derived from an EMBL/GenBank/DDBJ whole genome shotgun (WGS) entry which is preliminary data.</text>
</comment>
<dbReference type="Proteomes" id="UP000663873">
    <property type="component" value="Unassembled WGS sequence"/>
</dbReference>
<dbReference type="AlphaFoldDB" id="A0A821GRB1"/>
<protein>
    <submittedName>
        <fullName evidence="1">Uncharacterized protein</fullName>
    </submittedName>
</protein>
<proteinExistence type="predicted"/>